<organism evidence="14 15">
    <name type="scientific">Proteus hauseri ATCC 700826</name>
    <dbReference type="NCBI Taxonomy" id="1354271"/>
    <lineage>
        <taxon>Bacteria</taxon>
        <taxon>Pseudomonadati</taxon>
        <taxon>Pseudomonadota</taxon>
        <taxon>Gammaproteobacteria</taxon>
        <taxon>Enterobacterales</taxon>
        <taxon>Morganellaceae</taxon>
        <taxon>Proteus</taxon>
    </lineage>
</organism>
<evidence type="ECO:0000256" key="1">
    <source>
        <dbReference type="ARBA" id="ARBA00003800"/>
    </source>
</evidence>
<dbReference type="AlphaFoldDB" id="A0AAJ3HRF2"/>
<dbReference type="InterPro" id="IPR045865">
    <property type="entry name" value="ACT-like_dom_sf"/>
</dbReference>
<dbReference type="NCBIfam" id="NF008759">
    <property type="entry name" value="PRK11790.1"/>
    <property type="match status" value="1"/>
</dbReference>
<evidence type="ECO:0000256" key="8">
    <source>
        <dbReference type="ARBA" id="ARBA00023027"/>
    </source>
</evidence>
<dbReference type="FunFam" id="3.40.50.720:FF:000041">
    <property type="entry name" value="D-3-phosphoglycerate dehydrogenase"/>
    <property type="match status" value="1"/>
</dbReference>
<comment type="function">
    <text evidence="1">Catalyzes the reversible oxidation of 3-phospho-D-glycerate to 3-phosphonooxypyruvate, the first step of the phosphorylated L-serine biosynthesis pathway. Also catalyzes the reversible oxidation of 2-hydroxyglutarate to 2-oxoglutarate.</text>
</comment>
<evidence type="ECO:0000256" key="10">
    <source>
        <dbReference type="ARBA" id="ARBA00048126"/>
    </source>
</evidence>
<proteinExistence type="inferred from homology"/>
<dbReference type="Proteomes" id="UP000078250">
    <property type="component" value="Unassembled WGS sequence"/>
</dbReference>
<keyword evidence="15" id="KW-1185">Reference proteome</keyword>
<dbReference type="Gene3D" id="3.30.70.260">
    <property type="match status" value="1"/>
</dbReference>
<keyword evidence="7 12" id="KW-0560">Oxidoreductase</keyword>
<dbReference type="InterPro" id="IPR002912">
    <property type="entry name" value="ACT_dom"/>
</dbReference>
<dbReference type="EC" id="1.1.1.399" evidence="4"/>
<dbReference type="GO" id="GO:0047545">
    <property type="term" value="F:(S)-2-hydroxyglutarate dehydrogenase activity"/>
    <property type="evidence" value="ECO:0007669"/>
    <property type="project" value="UniProtKB-ARBA"/>
</dbReference>
<dbReference type="PANTHER" id="PTHR10996">
    <property type="entry name" value="2-HYDROXYACID DEHYDROGENASE-RELATED"/>
    <property type="match status" value="1"/>
</dbReference>
<comment type="catalytic activity">
    <reaction evidence="11">
        <text>(2R)-3-phosphoglycerate + NAD(+) = 3-phosphooxypyruvate + NADH + H(+)</text>
        <dbReference type="Rhea" id="RHEA:12641"/>
        <dbReference type="ChEBI" id="CHEBI:15378"/>
        <dbReference type="ChEBI" id="CHEBI:18110"/>
        <dbReference type="ChEBI" id="CHEBI:57540"/>
        <dbReference type="ChEBI" id="CHEBI:57945"/>
        <dbReference type="ChEBI" id="CHEBI:58272"/>
        <dbReference type="EC" id="1.1.1.95"/>
    </reaction>
</comment>
<dbReference type="PANTHER" id="PTHR10996:SF282">
    <property type="entry name" value="D-3-PHOSPHOGLYCERATE DEHYDROGENASE 1-RELATED"/>
    <property type="match status" value="1"/>
</dbReference>
<comment type="caution">
    <text evidence="14">The sequence shown here is derived from an EMBL/GenBank/DDBJ whole genome shotgun (WGS) entry which is preliminary data.</text>
</comment>
<dbReference type="InterPro" id="IPR029752">
    <property type="entry name" value="D-isomer_DH_CS1"/>
</dbReference>
<dbReference type="PROSITE" id="PS00065">
    <property type="entry name" value="D_2_HYDROXYACID_DH_1"/>
    <property type="match status" value="1"/>
</dbReference>
<evidence type="ECO:0000256" key="5">
    <source>
        <dbReference type="ARBA" id="ARBA00013143"/>
    </source>
</evidence>
<keyword evidence="8" id="KW-0520">NAD</keyword>
<evidence type="ECO:0000259" key="13">
    <source>
        <dbReference type="PROSITE" id="PS51671"/>
    </source>
</evidence>
<dbReference type="GO" id="GO:0004617">
    <property type="term" value="F:phosphoglycerate dehydrogenase activity"/>
    <property type="evidence" value="ECO:0007669"/>
    <property type="project" value="UniProtKB-EC"/>
</dbReference>
<evidence type="ECO:0000313" key="15">
    <source>
        <dbReference type="Proteomes" id="UP000078250"/>
    </source>
</evidence>
<dbReference type="EMBL" id="LXEV01000031">
    <property type="protein sequence ID" value="OAT45613.1"/>
    <property type="molecule type" value="Genomic_DNA"/>
</dbReference>
<dbReference type="PROSITE" id="PS00670">
    <property type="entry name" value="D_2_HYDROXYACID_DH_2"/>
    <property type="match status" value="1"/>
</dbReference>
<evidence type="ECO:0000256" key="6">
    <source>
        <dbReference type="ARBA" id="ARBA00021582"/>
    </source>
</evidence>
<evidence type="ECO:0000256" key="12">
    <source>
        <dbReference type="RuleBase" id="RU003719"/>
    </source>
</evidence>
<dbReference type="SUPFAM" id="SSF55021">
    <property type="entry name" value="ACT-like"/>
    <property type="match status" value="1"/>
</dbReference>
<accession>A0AAJ3HRF2</accession>
<dbReference type="Pfam" id="PF22629">
    <property type="entry name" value="ACT_AHAS_ss"/>
    <property type="match status" value="1"/>
</dbReference>
<dbReference type="InterPro" id="IPR050223">
    <property type="entry name" value="D-isomer_2-hydroxyacid_DH"/>
</dbReference>
<dbReference type="InterPro" id="IPR006139">
    <property type="entry name" value="D-isomer_2_OHA_DH_cat_dom"/>
</dbReference>
<evidence type="ECO:0000256" key="4">
    <source>
        <dbReference type="ARBA" id="ARBA00013001"/>
    </source>
</evidence>
<evidence type="ECO:0000256" key="7">
    <source>
        <dbReference type="ARBA" id="ARBA00023002"/>
    </source>
</evidence>
<sequence length="401" mass="43629">MEGVHQSAVENLRAAGYTNIEYHKGALSDEELKEAIRDARFVGLRSRTHLTEDIFAAAEKLVAVGCFCIGTNQVDLDAASRRGIPVFNAPFSNTRSVAEMVLGELLLLLRRIPEANAKAHRGVWDKQAKGCFEARGKKLGIIGYGHIGTQLGILAESVGLDVYFYDIENKLPLGNATQIRHLSELLNMCDIVSLHVPETASTKNMIGHEEIQRMKPGSILINASRGTVVDIPALAQALESKHLSGAAVDVFPSEPGANNDPNDPFVSELIQFDNVILTPHIGGSTQEAQENIGYEVAGKLAKYSDNGSTLSAVNFPEVSLPSHGDDVNRLLHIHENRPGMMNSINKVFTEENINVAAQYLRTSGNVGYVVIDITTQTKAQAELVLQKIKALPGTIRARMLY</sequence>
<feature type="domain" description="ACT" evidence="13">
    <location>
        <begin position="329"/>
        <end position="401"/>
    </location>
</feature>
<evidence type="ECO:0000256" key="11">
    <source>
        <dbReference type="ARBA" id="ARBA00048731"/>
    </source>
</evidence>
<protein>
    <recommendedName>
        <fullName evidence="6">D-3-phosphoglycerate dehydrogenase</fullName>
        <ecNumber evidence="4">1.1.1.399</ecNumber>
        <ecNumber evidence="5">1.1.1.95</ecNumber>
    </recommendedName>
    <alternativeName>
        <fullName evidence="9">2-oxoglutarate reductase</fullName>
    </alternativeName>
</protein>
<dbReference type="InterPro" id="IPR036291">
    <property type="entry name" value="NAD(P)-bd_dom_sf"/>
</dbReference>
<dbReference type="SUPFAM" id="SSF51735">
    <property type="entry name" value="NAD(P)-binding Rossmann-fold domains"/>
    <property type="match status" value="1"/>
</dbReference>
<comment type="pathway">
    <text evidence="2">Amino-acid biosynthesis; L-serine biosynthesis; L-serine from 3-phospho-D-glycerate: step 1/3.</text>
</comment>
<evidence type="ECO:0000256" key="2">
    <source>
        <dbReference type="ARBA" id="ARBA00005216"/>
    </source>
</evidence>
<name>A0AAJ3HRF2_PROHU</name>
<evidence type="ECO:0000256" key="9">
    <source>
        <dbReference type="ARBA" id="ARBA00030455"/>
    </source>
</evidence>
<dbReference type="PROSITE" id="PS00671">
    <property type="entry name" value="D_2_HYDROXYACID_DH_3"/>
    <property type="match status" value="1"/>
</dbReference>
<dbReference type="PROSITE" id="PS51671">
    <property type="entry name" value="ACT"/>
    <property type="match status" value="1"/>
</dbReference>
<dbReference type="GO" id="GO:0006564">
    <property type="term" value="P:L-serine biosynthetic process"/>
    <property type="evidence" value="ECO:0007669"/>
    <property type="project" value="UniProtKB-ARBA"/>
</dbReference>
<dbReference type="CDD" id="cd04901">
    <property type="entry name" value="ACT_3PGDH"/>
    <property type="match status" value="1"/>
</dbReference>
<evidence type="ECO:0000313" key="14">
    <source>
        <dbReference type="EMBL" id="OAT45613.1"/>
    </source>
</evidence>
<evidence type="ECO:0000256" key="3">
    <source>
        <dbReference type="ARBA" id="ARBA00005854"/>
    </source>
</evidence>
<dbReference type="Pfam" id="PF02826">
    <property type="entry name" value="2-Hacid_dh_C"/>
    <property type="match status" value="1"/>
</dbReference>
<dbReference type="InterPro" id="IPR054480">
    <property type="entry name" value="AHAS_small-like_ACT"/>
</dbReference>
<comment type="similarity">
    <text evidence="3 12">Belongs to the D-isomer specific 2-hydroxyacid dehydrogenase family.</text>
</comment>
<dbReference type="Pfam" id="PF00389">
    <property type="entry name" value="2-Hacid_dh"/>
    <property type="match status" value="1"/>
</dbReference>
<dbReference type="CDD" id="cd12176">
    <property type="entry name" value="PGDH_3"/>
    <property type="match status" value="1"/>
</dbReference>
<comment type="catalytic activity">
    <reaction evidence="10">
        <text>(R)-2-hydroxyglutarate + NAD(+) = 2-oxoglutarate + NADH + H(+)</text>
        <dbReference type="Rhea" id="RHEA:49612"/>
        <dbReference type="ChEBI" id="CHEBI:15378"/>
        <dbReference type="ChEBI" id="CHEBI:15801"/>
        <dbReference type="ChEBI" id="CHEBI:16810"/>
        <dbReference type="ChEBI" id="CHEBI:57540"/>
        <dbReference type="ChEBI" id="CHEBI:57945"/>
        <dbReference type="EC" id="1.1.1.399"/>
    </reaction>
</comment>
<dbReference type="InterPro" id="IPR029753">
    <property type="entry name" value="D-isomer_DH_CS"/>
</dbReference>
<reference evidence="14 15" key="1">
    <citation type="submission" date="2016-04" db="EMBL/GenBank/DDBJ databases">
        <title>ATOL: Assembling a taxonomically balanced genome-scale reconstruction of the evolutionary history of the Enterobacteriaceae.</title>
        <authorList>
            <person name="Plunkett G.III."/>
            <person name="Neeno-Eckwall E.C."/>
            <person name="Glasner J.D."/>
            <person name="Perna N.T."/>
        </authorList>
    </citation>
    <scope>NUCLEOTIDE SEQUENCE [LARGE SCALE GENOMIC DNA]</scope>
    <source>
        <strain evidence="14 15">ATCC 700826</strain>
    </source>
</reference>
<dbReference type="InterPro" id="IPR006140">
    <property type="entry name" value="D-isomer_DH_NAD-bd"/>
</dbReference>
<dbReference type="EC" id="1.1.1.95" evidence="5"/>
<dbReference type="Gene3D" id="3.40.50.720">
    <property type="entry name" value="NAD(P)-binding Rossmann-like Domain"/>
    <property type="match status" value="2"/>
</dbReference>
<dbReference type="GO" id="GO:0051287">
    <property type="term" value="F:NAD binding"/>
    <property type="evidence" value="ECO:0007669"/>
    <property type="project" value="InterPro"/>
</dbReference>
<dbReference type="SUPFAM" id="SSF52283">
    <property type="entry name" value="Formate/glycerate dehydrogenase catalytic domain-like"/>
    <property type="match status" value="1"/>
</dbReference>
<gene>
    <name evidence="14" type="ORF">M997_2790</name>
</gene>